<protein>
    <submittedName>
        <fullName evidence="3">Rhodanese-like domain-containing protein</fullName>
    </submittedName>
</protein>
<dbReference type="PROSITE" id="PS50206">
    <property type="entry name" value="RHODANESE_3"/>
    <property type="match status" value="1"/>
</dbReference>
<dbReference type="InterPro" id="IPR001763">
    <property type="entry name" value="Rhodanese-like_dom"/>
</dbReference>
<dbReference type="AlphaFoldDB" id="A0AAN6V6X4"/>
<proteinExistence type="predicted"/>
<reference evidence="3" key="2">
    <citation type="submission" date="2023-05" db="EMBL/GenBank/DDBJ databases">
        <authorList>
            <consortium name="Lawrence Berkeley National Laboratory"/>
            <person name="Steindorff A."/>
            <person name="Hensen N."/>
            <person name="Bonometti L."/>
            <person name="Westerberg I."/>
            <person name="Brannstrom I.O."/>
            <person name="Guillou S."/>
            <person name="Cros-Aarteil S."/>
            <person name="Calhoun S."/>
            <person name="Haridas S."/>
            <person name="Kuo A."/>
            <person name="Mondo S."/>
            <person name="Pangilinan J."/>
            <person name="Riley R."/>
            <person name="Labutti K."/>
            <person name="Andreopoulos B."/>
            <person name="Lipzen A."/>
            <person name="Chen C."/>
            <person name="Yanf M."/>
            <person name="Daum C."/>
            <person name="Ng V."/>
            <person name="Clum A."/>
            <person name="Ohm R."/>
            <person name="Martin F."/>
            <person name="Silar P."/>
            <person name="Natvig D."/>
            <person name="Lalanne C."/>
            <person name="Gautier V."/>
            <person name="Ament-Velasquez S.L."/>
            <person name="Kruys A."/>
            <person name="Hutchinson M.I."/>
            <person name="Powell A.J."/>
            <person name="Barry K."/>
            <person name="Miller A.N."/>
            <person name="Grigoriev I.V."/>
            <person name="Debuchy R."/>
            <person name="Gladieux P."/>
            <person name="Thoren M.H."/>
            <person name="Johannesson H."/>
        </authorList>
    </citation>
    <scope>NUCLEOTIDE SEQUENCE</scope>
    <source>
        <strain evidence="3">CBS 141.50</strain>
    </source>
</reference>
<dbReference type="SMART" id="SM00450">
    <property type="entry name" value="RHOD"/>
    <property type="match status" value="1"/>
</dbReference>
<gene>
    <name evidence="3" type="ORF">C8A04DRAFT_26370</name>
</gene>
<dbReference type="GO" id="GO:0005739">
    <property type="term" value="C:mitochondrion"/>
    <property type="evidence" value="ECO:0007669"/>
    <property type="project" value="TreeGrafter"/>
</dbReference>
<feature type="region of interest" description="Disordered" evidence="1">
    <location>
        <begin position="48"/>
        <end position="68"/>
    </location>
</feature>
<dbReference type="SUPFAM" id="SSF52821">
    <property type="entry name" value="Rhodanese/Cell cycle control phosphatase"/>
    <property type="match status" value="1"/>
</dbReference>
<dbReference type="InterPro" id="IPR036873">
    <property type="entry name" value="Rhodanese-like_dom_sf"/>
</dbReference>
<dbReference type="PANTHER" id="PTHR44086:SF10">
    <property type="entry name" value="THIOSULFATE SULFURTRANSFERASE_RHODANESE-LIKE DOMAIN-CONTAINING PROTEIN 3"/>
    <property type="match status" value="1"/>
</dbReference>
<reference evidence="3" key="1">
    <citation type="journal article" date="2023" name="Mol. Phylogenet. Evol.">
        <title>Genome-scale phylogeny and comparative genomics of the fungal order Sordariales.</title>
        <authorList>
            <person name="Hensen N."/>
            <person name="Bonometti L."/>
            <person name="Westerberg I."/>
            <person name="Brannstrom I.O."/>
            <person name="Guillou S."/>
            <person name="Cros-Aarteil S."/>
            <person name="Calhoun S."/>
            <person name="Haridas S."/>
            <person name="Kuo A."/>
            <person name="Mondo S."/>
            <person name="Pangilinan J."/>
            <person name="Riley R."/>
            <person name="LaButti K."/>
            <person name="Andreopoulos B."/>
            <person name="Lipzen A."/>
            <person name="Chen C."/>
            <person name="Yan M."/>
            <person name="Daum C."/>
            <person name="Ng V."/>
            <person name="Clum A."/>
            <person name="Steindorff A."/>
            <person name="Ohm R.A."/>
            <person name="Martin F."/>
            <person name="Silar P."/>
            <person name="Natvig D.O."/>
            <person name="Lalanne C."/>
            <person name="Gautier V."/>
            <person name="Ament-Velasquez S.L."/>
            <person name="Kruys A."/>
            <person name="Hutchinson M.I."/>
            <person name="Powell A.J."/>
            <person name="Barry K."/>
            <person name="Miller A.N."/>
            <person name="Grigoriev I.V."/>
            <person name="Debuchy R."/>
            <person name="Gladieux P."/>
            <person name="Hiltunen Thoren M."/>
            <person name="Johannesson H."/>
        </authorList>
    </citation>
    <scope>NUCLEOTIDE SEQUENCE</scope>
    <source>
        <strain evidence="3">CBS 141.50</strain>
    </source>
</reference>
<feature type="domain" description="Rhodanese" evidence="2">
    <location>
        <begin position="135"/>
        <end position="230"/>
    </location>
</feature>
<dbReference type="RefSeq" id="XP_062639256.1">
    <property type="nucleotide sequence ID" value="XM_062779909.1"/>
</dbReference>
<dbReference type="EMBL" id="MU853565">
    <property type="protein sequence ID" value="KAK4145885.1"/>
    <property type="molecule type" value="Genomic_DNA"/>
</dbReference>
<name>A0AAN6V6X4_9PEZI</name>
<comment type="caution">
    <text evidence="3">The sequence shown here is derived from an EMBL/GenBank/DDBJ whole genome shotgun (WGS) entry which is preliminary data.</text>
</comment>
<dbReference type="Proteomes" id="UP001302676">
    <property type="component" value="Unassembled WGS sequence"/>
</dbReference>
<organism evidence="3 4">
    <name type="scientific">Dichotomopilus funicola</name>
    <dbReference type="NCBI Taxonomy" id="1934379"/>
    <lineage>
        <taxon>Eukaryota</taxon>
        <taxon>Fungi</taxon>
        <taxon>Dikarya</taxon>
        <taxon>Ascomycota</taxon>
        <taxon>Pezizomycotina</taxon>
        <taxon>Sordariomycetes</taxon>
        <taxon>Sordariomycetidae</taxon>
        <taxon>Sordariales</taxon>
        <taxon>Chaetomiaceae</taxon>
        <taxon>Dichotomopilus</taxon>
    </lineage>
</organism>
<keyword evidence="4" id="KW-1185">Reference proteome</keyword>
<sequence length="230" mass="25027">MASQRAVVTLAKPPVFAFTRTIAAATTPGRIRAVTVAHSGLVMSQCRDQRWHTSPTGRRPSSSIAKQAYGPTPSIARRLYSTDAGKPSKIWDFDAIQKLTTDPTHSVTLIGTALPLPPFLTLLPPVVTNTLAFYLDVREPNELKESGFIPGAINIPVSSTPDSFHITAEEFEDRFGYSRPPTDAEVVFYCRAGVRSRAAANLAKDAGWEKVGEYPGSWLDWAGKGGKVER</sequence>
<dbReference type="GO" id="GO:0004792">
    <property type="term" value="F:thiosulfate-cyanide sulfurtransferase activity"/>
    <property type="evidence" value="ECO:0007669"/>
    <property type="project" value="TreeGrafter"/>
</dbReference>
<evidence type="ECO:0000313" key="3">
    <source>
        <dbReference type="EMBL" id="KAK4145885.1"/>
    </source>
</evidence>
<dbReference type="CDD" id="cd01519">
    <property type="entry name" value="RHOD_HSP67B2"/>
    <property type="match status" value="1"/>
</dbReference>
<feature type="compositionally biased region" description="Polar residues" evidence="1">
    <location>
        <begin position="52"/>
        <end position="65"/>
    </location>
</feature>
<dbReference type="Pfam" id="PF00581">
    <property type="entry name" value="Rhodanese"/>
    <property type="match status" value="1"/>
</dbReference>
<accession>A0AAN6V6X4</accession>
<evidence type="ECO:0000313" key="4">
    <source>
        <dbReference type="Proteomes" id="UP001302676"/>
    </source>
</evidence>
<dbReference type="PANTHER" id="PTHR44086">
    <property type="entry name" value="THIOSULFATE SULFURTRANSFERASE RDL2, MITOCHONDRIAL-RELATED"/>
    <property type="match status" value="1"/>
</dbReference>
<dbReference type="GeneID" id="87816522"/>
<evidence type="ECO:0000259" key="2">
    <source>
        <dbReference type="PROSITE" id="PS50206"/>
    </source>
</evidence>
<dbReference type="Gene3D" id="3.40.250.10">
    <property type="entry name" value="Rhodanese-like domain"/>
    <property type="match status" value="1"/>
</dbReference>
<evidence type="ECO:0000256" key="1">
    <source>
        <dbReference type="SAM" id="MobiDB-lite"/>
    </source>
</evidence>